<accession>A0ABR4GCW2</accession>
<comment type="caution">
    <text evidence="2">The sequence shown here is derived from an EMBL/GenBank/DDBJ whole genome shotgun (WGS) entry which is preliminary data.</text>
</comment>
<feature type="region of interest" description="Disordered" evidence="1">
    <location>
        <begin position="23"/>
        <end position="167"/>
    </location>
</feature>
<feature type="compositionally biased region" description="Basic and acidic residues" evidence="1">
    <location>
        <begin position="44"/>
        <end position="61"/>
    </location>
</feature>
<evidence type="ECO:0000256" key="1">
    <source>
        <dbReference type="SAM" id="MobiDB-lite"/>
    </source>
</evidence>
<dbReference type="EMBL" id="JBFTWV010000023">
    <property type="protein sequence ID" value="KAL2796884.1"/>
    <property type="molecule type" value="Genomic_DNA"/>
</dbReference>
<gene>
    <name evidence="2" type="ORF">BJX66DRAFT_298915</name>
</gene>
<reference evidence="2 3" key="1">
    <citation type="submission" date="2024-07" db="EMBL/GenBank/DDBJ databases">
        <title>Section-level genome sequencing and comparative genomics of Aspergillus sections Usti and Cavernicolus.</title>
        <authorList>
            <consortium name="Lawrence Berkeley National Laboratory"/>
            <person name="Nybo J.L."/>
            <person name="Vesth T.C."/>
            <person name="Theobald S."/>
            <person name="Frisvad J.C."/>
            <person name="Larsen T.O."/>
            <person name="Kjaerboelling I."/>
            <person name="Rothschild-Mancinelli K."/>
            <person name="Lyhne E.K."/>
            <person name="Kogle M.E."/>
            <person name="Barry K."/>
            <person name="Clum A."/>
            <person name="Na H."/>
            <person name="Ledsgaard L."/>
            <person name="Lin J."/>
            <person name="Lipzen A."/>
            <person name="Kuo A."/>
            <person name="Riley R."/>
            <person name="Mondo S."/>
            <person name="Labutti K."/>
            <person name="Haridas S."/>
            <person name="Pangalinan J."/>
            <person name="Salamov A.A."/>
            <person name="Simmons B.A."/>
            <person name="Magnuson J.K."/>
            <person name="Chen J."/>
            <person name="Drula E."/>
            <person name="Henrissat B."/>
            <person name="Wiebenga A."/>
            <person name="Lubbers R.J."/>
            <person name="Gomes A.C."/>
            <person name="Makela M.R."/>
            <person name="Stajich J."/>
            <person name="Grigoriev I.V."/>
            <person name="Mortensen U.H."/>
            <person name="De Vries R.P."/>
            <person name="Baker S.E."/>
            <person name="Andersen M.R."/>
        </authorList>
    </citation>
    <scope>NUCLEOTIDE SEQUENCE [LARGE SCALE GENOMIC DNA]</scope>
    <source>
        <strain evidence="2 3">CBS 209.92</strain>
    </source>
</reference>
<feature type="compositionally biased region" description="Polar residues" evidence="1">
    <location>
        <begin position="72"/>
        <end position="81"/>
    </location>
</feature>
<protein>
    <submittedName>
        <fullName evidence="2">Uncharacterized protein</fullName>
    </submittedName>
</protein>
<feature type="compositionally biased region" description="Polar residues" evidence="1">
    <location>
        <begin position="96"/>
        <end position="114"/>
    </location>
</feature>
<feature type="compositionally biased region" description="Basic and acidic residues" evidence="1">
    <location>
        <begin position="119"/>
        <end position="153"/>
    </location>
</feature>
<evidence type="ECO:0000313" key="2">
    <source>
        <dbReference type="EMBL" id="KAL2796884.1"/>
    </source>
</evidence>
<dbReference type="Proteomes" id="UP001610563">
    <property type="component" value="Unassembled WGS sequence"/>
</dbReference>
<name>A0ABR4GCW2_9EURO</name>
<sequence>MVLVNMASNLRTGRFFRPITSSVRSSINQRQGRRLYGQSSYGDGEVKSEDGRNEPTRDLEHPGAPPPDVGQGYSQSKTSHPTPKAGTGEIEEDISTKPSNKANPTITDGRQSVNVDGDGNTKPDVPEDVKQHNEEIDRRHDKPYNRIKDEGKVGKGFWKLDGGGAGD</sequence>
<evidence type="ECO:0000313" key="3">
    <source>
        <dbReference type="Proteomes" id="UP001610563"/>
    </source>
</evidence>
<organism evidence="2 3">
    <name type="scientific">Aspergillus keveii</name>
    <dbReference type="NCBI Taxonomy" id="714993"/>
    <lineage>
        <taxon>Eukaryota</taxon>
        <taxon>Fungi</taxon>
        <taxon>Dikarya</taxon>
        <taxon>Ascomycota</taxon>
        <taxon>Pezizomycotina</taxon>
        <taxon>Eurotiomycetes</taxon>
        <taxon>Eurotiomycetidae</taxon>
        <taxon>Eurotiales</taxon>
        <taxon>Aspergillaceae</taxon>
        <taxon>Aspergillus</taxon>
        <taxon>Aspergillus subgen. Nidulantes</taxon>
    </lineage>
</organism>
<keyword evidence="3" id="KW-1185">Reference proteome</keyword>
<proteinExistence type="predicted"/>